<gene>
    <name evidence="2" type="ORF">Pcinc_040473</name>
</gene>
<evidence type="ECO:0000256" key="1">
    <source>
        <dbReference type="SAM" id="MobiDB-lite"/>
    </source>
</evidence>
<feature type="region of interest" description="Disordered" evidence="1">
    <location>
        <begin position="1"/>
        <end position="67"/>
    </location>
</feature>
<keyword evidence="3" id="KW-1185">Reference proteome</keyword>
<feature type="compositionally biased region" description="Low complexity" evidence="1">
    <location>
        <begin position="25"/>
        <end position="42"/>
    </location>
</feature>
<organism evidence="2 3">
    <name type="scientific">Petrolisthes cinctipes</name>
    <name type="common">Flat porcelain crab</name>
    <dbReference type="NCBI Taxonomy" id="88211"/>
    <lineage>
        <taxon>Eukaryota</taxon>
        <taxon>Metazoa</taxon>
        <taxon>Ecdysozoa</taxon>
        <taxon>Arthropoda</taxon>
        <taxon>Crustacea</taxon>
        <taxon>Multicrustacea</taxon>
        <taxon>Malacostraca</taxon>
        <taxon>Eumalacostraca</taxon>
        <taxon>Eucarida</taxon>
        <taxon>Decapoda</taxon>
        <taxon>Pleocyemata</taxon>
        <taxon>Anomura</taxon>
        <taxon>Galatheoidea</taxon>
        <taxon>Porcellanidae</taxon>
        <taxon>Petrolisthes</taxon>
    </lineage>
</organism>
<reference evidence="2" key="1">
    <citation type="submission" date="2023-10" db="EMBL/GenBank/DDBJ databases">
        <title>Genome assemblies of two species of porcelain crab, Petrolisthes cinctipes and Petrolisthes manimaculis (Anomura: Porcellanidae).</title>
        <authorList>
            <person name="Angst P."/>
        </authorList>
    </citation>
    <scope>NUCLEOTIDE SEQUENCE</scope>
    <source>
        <strain evidence="2">PB745_01</strain>
        <tissue evidence="2">Gill</tissue>
    </source>
</reference>
<evidence type="ECO:0000313" key="2">
    <source>
        <dbReference type="EMBL" id="KAK3852960.1"/>
    </source>
</evidence>
<comment type="caution">
    <text evidence="2">The sequence shown here is derived from an EMBL/GenBank/DDBJ whole genome shotgun (WGS) entry which is preliminary data.</text>
</comment>
<dbReference type="Proteomes" id="UP001286313">
    <property type="component" value="Unassembled WGS sequence"/>
</dbReference>
<dbReference type="AlphaFoldDB" id="A0AAE1EJH9"/>
<feature type="compositionally biased region" description="Polar residues" evidence="1">
    <location>
        <begin position="1"/>
        <end position="14"/>
    </location>
</feature>
<proteinExistence type="predicted"/>
<name>A0AAE1EJH9_PETCI</name>
<dbReference type="EMBL" id="JAWQEG010007164">
    <property type="protein sequence ID" value="KAK3852960.1"/>
    <property type="molecule type" value="Genomic_DNA"/>
</dbReference>
<protein>
    <submittedName>
        <fullName evidence="2">Uncharacterized protein</fullName>
    </submittedName>
</protein>
<feature type="compositionally biased region" description="Low complexity" evidence="1">
    <location>
        <begin position="52"/>
        <end position="62"/>
    </location>
</feature>
<evidence type="ECO:0000313" key="3">
    <source>
        <dbReference type="Proteomes" id="UP001286313"/>
    </source>
</evidence>
<sequence length="80" mass="8894">MVQDKVYSTNVDSDFSTRRGNKMMSTHTSSSTSSSSNSHQHNPATNNTNAINGKGKNSSNNNMWGPVFQTKQNFVDMHLR</sequence>
<accession>A0AAE1EJH9</accession>